<evidence type="ECO:0000256" key="14">
    <source>
        <dbReference type="ARBA" id="ARBA00022989"/>
    </source>
</evidence>
<evidence type="ECO:0000256" key="13">
    <source>
        <dbReference type="ARBA" id="ARBA00022884"/>
    </source>
</evidence>
<keyword evidence="16" id="KW-0186">Copper</keyword>
<keyword evidence="19" id="KW-0325">Glycoprotein</keyword>
<organism evidence="25 26">
    <name type="scientific">Brassicogethes aeneus</name>
    <name type="common">Rape pollen beetle</name>
    <name type="synonym">Meligethes aeneus</name>
    <dbReference type="NCBI Taxonomy" id="1431903"/>
    <lineage>
        <taxon>Eukaryota</taxon>
        <taxon>Metazoa</taxon>
        <taxon>Ecdysozoa</taxon>
        <taxon>Arthropoda</taxon>
        <taxon>Hexapoda</taxon>
        <taxon>Insecta</taxon>
        <taxon>Pterygota</taxon>
        <taxon>Neoptera</taxon>
        <taxon>Endopterygota</taxon>
        <taxon>Coleoptera</taxon>
        <taxon>Polyphaga</taxon>
        <taxon>Cucujiformia</taxon>
        <taxon>Nitidulidae</taxon>
        <taxon>Meligethinae</taxon>
        <taxon>Brassicogethes</taxon>
    </lineage>
</organism>
<dbReference type="GO" id="GO:0003723">
    <property type="term" value="F:RNA binding"/>
    <property type="evidence" value="ECO:0007669"/>
    <property type="project" value="UniProtKB-KW"/>
</dbReference>
<evidence type="ECO:0000256" key="7">
    <source>
        <dbReference type="ARBA" id="ARBA00022525"/>
    </source>
</evidence>
<evidence type="ECO:0000256" key="15">
    <source>
        <dbReference type="ARBA" id="ARBA00023002"/>
    </source>
</evidence>
<keyword evidence="11" id="KW-0677">Repeat</keyword>
<dbReference type="InterPro" id="IPR050912">
    <property type="entry name" value="LOX-like_protein"/>
</dbReference>
<dbReference type="EMBL" id="OV121135">
    <property type="protein sequence ID" value="CAH0555311.1"/>
    <property type="molecule type" value="Genomic_DNA"/>
</dbReference>
<dbReference type="Proteomes" id="UP001154078">
    <property type="component" value="Chromosome 4"/>
</dbReference>
<keyword evidence="17" id="KW-0472">Membrane</keyword>
<evidence type="ECO:0000256" key="11">
    <source>
        <dbReference type="ARBA" id="ARBA00022737"/>
    </source>
</evidence>
<keyword evidence="18 22" id="KW-1015">Disulfide bond</keyword>
<feature type="disulfide bond" evidence="22">
    <location>
        <begin position="584"/>
        <end position="594"/>
    </location>
</feature>
<evidence type="ECO:0000256" key="20">
    <source>
        <dbReference type="ARBA" id="ARBA00038869"/>
    </source>
</evidence>
<dbReference type="Gene3D" id="3.10.250.10">
    <property type="entry name" value="SRCR-like domain"/>
    <property type="match status" value="2"/>
</dbReference>
<evidence type="ECO:0000256" key="10">
    <source>
        <dbReference type="ARBA" id="ARBA00022729"/>
    </source>
</evidence>
<dbReference type="PROSITE" id="PS00420">
    <property type="entry name" value="SRCR_1"/>
    <property type="match status" value="1"/>
</dbReference>
<name>A0A9P0B1H2_BRAAE</name>
<keyword evidence="9" id="KW-0479">Metal-binding</keyword>
<dbReference type="PROSITE" id="PS50287">
    <property type="entry name" value="SRCR_2"/>
    <property type="match status" value="2"/>
</dbReference>
<dbReference type="GO" id="GO:0004720">
    <property type="term" value="F:protein-lysine 6-oxidase activity"/>
    <property type="evidence" value="ECO:0007669"/>
    <property type="project" value="UniProtKB-EC"/>
</dbReference>
<keyword evidence="12" id="KW-0801">TPQ</keyword>
<evidence type="ECO:0000259" key="24">
    <source>
        <dbReference type="PROSITE" id="PS50287"/>
    </source>
</evidence>
<evidence type="ECO:0000256" key="4">
    <source>
        <dbReference type="ARBA" id="ARBA00007492"/>
    </source>
</evidence>
<dbReference type="Gene3D" id="3.40.50.10420">
    <property type="entry name" value="NagB/RpiA/CoA transferase-like"/>
    <property type="match status" value="1"/>
</dbReference>
<evidence type="ECO:0000256" key="3">
    <source>
        <dbReference type="ARBA" id="ARBA00004239"/>
    </source>
</evidence>
<proteinExistence type="inferred from homology"/>
<dbReference type="PRINTS" id="PR00258">
    <property type="entry name" value="SPERACTRCPTR"/>
</dbReference>
<gene>
    <name evidence="25" type="ORF">MELIAE_LOCUS6713</name>
</gene>
<evidence type="ECO:0000256" key="8">
    <source>
        <dbReference type="ARBA" id="ARBA00022692"/>
    </source>
</evidence>
<dbReference type="EC" id="1.4.3.13" evidence="20"/>
<feature type="disulfide bond" evidence="22">
    <location>
        <begin position="684"/>
        <end position="745"/>
    </location>
</feature>
<comment type="catalytic activity">
    <reaction evidence="21">
        <text>L-lysyl-[protein] + O2 + H2O = (S)-2-amino-6-oxohexanoyl-[protein] + H2O2 + NH4(+)</text>
        <dbReference type="Rhea" id="RHEA:24544"/>
        <dbReference type="Rhea" id="RHEA-COMP:9752"/>
        <dbReference type="Rhea" id="RHEA-COMP:12448"/>
        <dbReference type="ChEBI" id="CHEBI:15377"/>
        <dbReference type="ChEBI" id="CHEBI:15379"/>
        <dbReference type="ChEBI" id="CHEBI:16240"/>
        <dbReference type="ChEBI" id="CHEBI:28938"/>
        <dbReference type="ChEBI" id="CHEBI:29969"/>
        <dbReference type="ChEBI" id="CHEBI:131803"/>
        <dbReference type="EC" id="1.4.3.13"/>
    </reaction>
</comment>
<dbReference type="GO" id="GO:0016020">
    <property type="term" value="C:membrane"/>
    <property type="evidence" value="ECO:0007669"/>
    <property type="project" value="UniProtKB-SubCell"/>
</dbReference>
<dbReference type="InterPro" id="IPR036772">
    <property type="entry name" value="SRCR-like_dom_sf"/>
</dbReference>
<evidence type="ECO:0000313" key="26">
    <source>
        <dbReference type="Proteomes" id="UP001154078"/>
    </source>
</evidence>
<evidence type="ECO:0000256" key="17">
    <source>
        <dbReference type="ARBA" id="ARBA00023136"/>
    </source>
</evidence>
<dbReference type="FunFam" id="3.10.250.10:FF:000035">
    <property type="entry name" value="Lysyl oxidase-like 2"/>
    <property type="match status" value="1"/>
</dbReference>
<evidence type="ECO:0000256" key="9">
    <source>
        <dbReference type="ARBA" id="ARBA00022723"/>
    </source>
</evidence>
<dbReference type="GO" id="GO:0005507">
    <property type="term" value="F:copper ion binding"/>
    <property type="evidence" value="ECO:0007669"/>
    <property type="project" value="InterPro"/>
</dbReference>
<feature type="compositionally biased region" description="Polar residues" evidence="23">
    <location>
        <begin position="1"/>
        <end position="10"/>
    </location>
</feature>
<evidence type="ECO:0000256" key="16">
    <source>
        <dbReference type="ARBA" id="ARBA00023008"/>
    </source>
</evidence>
<feature type="compositionally biased region" description="Basic and acidic residues" evidence="23">
    <location>
        <begin position="319"/>
        <end position="341"/>
    </location>
</feature>
<dbReference type="AlphaFoldDB" id="A0A9P0B1H2"/>
<dbReference type="InterPro" id="IPR037171">
    <property type="entry name" value="NagB/RpiA_transferase-like"/>
</dbReference>
<dbReference type="FunFam" id="3.40.50.10420:FF:000001">
    <property type="entry name" value="Methenyltetrahydrofolate synthase domain-containing protein"/>
    <property type="match status" value="1"/>
</dbReference>
<comment type="similarity">
    <text evidence="4">Belongs to the lysyl oxidase family.</text>
</comment>
<dbReference type="PANTHER" id="PTHR45817:SF4">
    <property type="entry name" value="LYSYL OXIDASE-LIKE-RELATED"/>
    <property type="match status" value="1"/>
</dbReference>
<keyword evidence="14" id="KW-1133">Transmembrane helix</keyword>
<dbReference type="PANTHER" id="PTHR45817">
    <property type="entry name" value="LYSYL OXIDASE-LIKE-RELATED"/>
    <property type="match status" value="1"/>
</dbReference>
<feature type="disulfide bond" evidence="22">
    <location>
        <begin position="715"/>
        <end position="725"/>
    </location>
</feature>
<feature type="domain" description="SRCR" evidence="24">
    <location>
        <begin position="645"/>
        <end position="746"/>
    </location>
</feature>
<dbReference type="GO" id="GO:0005615">
    <property type="term" value="C:extracellular space"/>
    <property type="evidence" value="ECO:0007669"/>
    <property type="project" value="TreeGrafter"/>
</dbReference>
<keyword evidence="10" id="KW-0732">Signal</keyword>
<keyword evidence="6" id="KW-0886">LTQ</keyword>
<dbReference type="InterPro" id="IPR001695">
    <property type="entry name" value="Lysyl_oxidase"/>
</dbReference>
<keyword evidence="13" id="KW-0694">RNA-binding</keyword>
<evidence type="ECO:0000256" key="22">
    <source>
        <dbReference type="PROSITE-ProRule" id="PRU00196"/>
    </source>
</evidence>
<dbReference type="Pfam" id="PF01186">
    <property type="entry name" value="Lysyl_oxidase"/>
    <property type="match status" value="1"/>
</dbReference>
<feature type="region of interest" description="Disordered" evidence="23">
    <location>
        <begin position="1"/>
        <end position="22"/>
    </location>
</feature>
<dbReference type="SUPFAM" id="SSF100950">
    <property type="entry name" value="NagB/RpiA/CoA transferase-like"/>
    <property type="match status" value="1"/>
</dbReference>
<feature type="region of interest" description="Disordered" evidence="23">
    <location>
        <begin position="262"/>
        <end position="350"/>
    </location>
</feature>
<dbReference type="OrthoDB" id="547291at2759"/>
<evidence type="ECO:0000256" key="21">
    <source>
        <dbReference type="ARBA" id="ARBA00047861"/>
    </source>
</evidence>
<evidence type="ECO:0000256" key="2">
    <source>
        <dbReference type="ARBA" id="ARBA00004167"/>
    </source>
</evidence>
<keyword evidence="7" id="KW-0964">Secreted</keyword>
<sequence>MSGSENTSPPKETIQEEKEISKQSLRRQVWELLNKNKVSTFPRPFGRIPNFKGADLAAAKLLELEEFCNAKSVEINPDKPLEHSRILALEQEKELYVPIPRLKNCLLKKLKKDEETDVKKIISRWGIEHMGEMIDLNDPVHIDLFVLGSVAVSKQGYRIGKGRGYADLEFAILKEMKAVNNNTVIVTTVHDLQVFDELPVELFQKYDVPVDYILTPTQIIKVEKKLPRPEKIFWEILSKRRVNMMKTLQILKEKHKGEGIETTLKEEDSDVDEGGRVRKFRKPFRKNSNSNSKTDKENSNPRPDRKYNGRRFYRRKSGSKNEPESSNETEKRDTQDSENSPKRRKNPRRPYRRFHIDYSLMVSNIERNVRVRDLKNALIKHGIKPDDITWKGYKGFCYLHYAKPTNKATDKENESQKPFSVDNVIDILQSLKLTSDSQFEVKVMEPITRIETTDVTSVAHYEISPSLMMILFVLSVAAVLPGLLDCDGLVSVRKNQVLEIKKHLKRLRKEEGAIKLVGGRGEFEGNVEILHNGTWGAICDDEWDTAEAQIICKQLGYDNGIAEPTVNSYFGPAKRRYWMDNIYCSGTEHEIHSCRFDGWGENDCSKTEAAGVICVDQDKIIKVDSSNEVEKVKSSIVKIPKVSKIRLRNGRIDTEGRVEIKSNNGKWEVMCGDGWSLLEAMIVCKMLNLGYANDAMQTDYFGGNLTSESMAGVKCLGNENSLSQCTHDADLTGKCKSKDVAAVSCTPTMADLVLDHIDLMRTAHLEDKQMFFLTCAMEENCVASSAYEIQRENNAWHLETRRLLRFTARTFNAGTADFRPIIPKNMWEWHMCHMHYHSMEVFATFDIYNEKNERVAEGHKASFCLEDNQCLPGVKPRFACANFGDQGISVNCSDIYKYTVDCQWVDISDLEPGKYTMKVAINPEFKIPEMSYDNNAAVCDFLYTETFGSVTNCTVVRP</sequence>
<feature type="compositionally biased region" description="Basic residues" evidence="23">
    <location>
        <begin position="308"/>
        <end position="318"/>
    </location>
</feature>
<keyword evidence="15" id="KW-0560">Oxidoreductase</keyword>
<dbReference type="Pfam" id="PF00530">
    <property type="entry name" value="SRCR"/>
    <property type="match status" value="2"/>
</dbReference>
<comment type="subcellular location">
    <subcellularLocation>
        <location evidence="2">Membrane</location>
        <topology evidence="2">Single-pass membrane protein</topology>
    </subcellularLocation>
    <subcellularLocation>
        <location evidence="3">Secreted</location>
        <location evidence="3">Extracellular space</location>
    </subcellularLocation>
</comment>
<evidence type="ECO:0000256" key="18">
    <source>
        <dbReference type="ARBA" id="ARBA00023157"/>
    </source>
</evidence>
<keyword evidence="26" id="KW-1185">Reference proteome</keyword>
<feature type="disulfide bond" evidence="22">
    <location>
        <begin position="671"/>
        <end position="735"/>
    </location>
</feature>
<evidence type="ECO:0000256" key="19">
    <source>
        <dbReference type="ARBA" id="ARBA00023180"/>
    </source>
</evidence>
<comment type="cofactor">
    <cofactor evidence="1">
        <name>Cu cation</name>
        <dbReference type="ChEBI" id="CHEBI:23378"/>
    </cofactor>
</comment>
<accession>A0A9P0B1H2</accession>
<evidence type="ECO:0000256" key="23">
    <source>
        <dbReference type="SAM" id="MobiDB-lite"/>
    </source>
</evidence>
<dbReference type="SMART" id="SM00202">
    <property type="entry name" value="SR"/>
    <property type="match status" value="2"/>
</dbReference>
<evidence type="ECO:0000256" key="5">
    <source>
        <dbReference type="ARBA" id="ARBA00015518"/>
    </source>
</evidence>
<dbReference type="SUPFAM" id="SSF56487">
    <property type="entry name" value="SRCR-like"/>
    <property type="match status" value="2"/>
</dbReference>
<evidence type="ECO:0000256" key="6">
    <source>
        <dbReference type="ARBA" id="ARBA00022477"/>
    </source>
</evidence>
<dbReference type="InterPro" id="IPR019828">
    <property type="entry name" value="Lysyl_oxidase_CS"/>
</dbReference>
<reference evidence="25" key="1">
    <citation type="submission" date="2021-12" db="EMBL/GenBank/DDBJ databases">
        <authorList>
            <person name="King R."/>
        </authorList>
    </citation>
    <scope>NUCLEOTIDE SEQUENCE</scope>
</reference>
<dbReference type="PRINTS" id="PR00074">
    <property type="entry name" value="LYSYLOXIDASE"/>
</dbReference>
<dbReference type="PROSITE" id="PS00926">
    <property type="entry name" value="LYSYL_OXIDASE"/>
    <property type="match status" value="1"/>
</dbReference>
<dbReference type="InterPro" id="IPR002698">
    <property type="entry name" value="FTHF_cligase"/>
</dbReference>
<evidence type="ECO:0000256" key="12">
    <source>
        <dbReference type="ARBA" id="ARBA00022772"/>
    </source>
</evidence>
<dbReference type="FunFam" id="3.10.250.10:FF:000016">
    <property type="entry name" value="Scavenger receptor cysteine-rich protein type 12"/>
    <property type="match status" value="1"/>
</dbReference>
<dbReference type="InterPro" id="IPR001190">
    <property type="entry name" value="SRCR"/>
</dbReference>
<keyword evidence="8" id="KW-0812">Transmembrane</keyword>
<protein>
    <recommendedName>
        <fullName evidence="5">Methenyltetrahydrofolate synthase domain-containing protein</fullName>
        <ecNumber evidence="20">1.4.3.13</ecNumber>
    </recommendedName>
</protein>
<evidence type="ECO:0000313" key="25">
    <source>
        <dbReference type="EMBL" id="CAH0555311.1"/>
    </source>
</evidence>
<dbReference type="InterPro" id="IPR024185">
    <property type="entry name" value="FTHF_cligase-like_sf"/>
</dbReference>
<comment type="caution">
    <text evidence="22">Lacks conserved residue(s) required for the propagation of feature annotation.</text>
</comment>
<feature type="domain" description="SRCR" evidence="24">
    <location>
        <begin position="514"/>
        <end position="615"/>
    </location>
</feature>
<dbReference type="Pfam" id="PF01812">
    <property type="entry name" value="5-FTHF_cyc-lig"/>
    <property type="match status" value="1"/>
</dbReference>
<evidence type="ECO:0000256" key="1">
    <source>
        <dbReference type="ARBA" id="ARBA00001935"/>
    </source>
</evidence>
<feature type="compositionally biased region" description="Basic and acidic residues" evidence="23">
    <location>
        <begin position="293"/>
        <end position="307"/>
    </location>
</feature>